<keyword evidence="3 10" id="KW-0540">Nuclease</keyword>
<dbReference type="GO" id="GO:0004519">
    <property type="term" value="F:endonuclease activity"/>
    <property type="evidence" value="ECO:0007669"/>
    <property type="project" value="UniProtKB-UniRule"/>
</dbReference>
<protein>
    <recommendedName>
        <fullName evidence="10">Endonuclease</fullName>
        <ecNumber evidence="10">3.1.30.-</ecNumber>
    </recommendedName>
</protein>
<evidence type="ECO:0000313" key="14">
    <source>
        <dbReference type="Proteomes" id="UP000823926"/>
    </source>
</evidence>
<dbReference type="EMBL" id="DXHL01000032">
    <property type="protein sequence ID" value="HIW11204.1"/>
    <property type="molecule type" value="Genomic_DNA"/>
</dbReference>
<dbReference type="InterPro" id="IPR020821">
    <property type="entry name" value="ENPP1-3/EXOG-like_nuc-like"/>
</dbReference>
<dbReference type="SUPFAM" id="SSF54060">
    <property type="entry name" value="His-Me finger endonucleases"/>
    <property type="match status" value="1"/>
</dbReference>
<dbReference type="InterPro" id="IPR018524">
    <property type="entry name" value="DNA/RNA_endonuclease_AS"/>
</dbReference>
<evidence type="ECO:0000256" key="4">
    <source>
        <dbReference type="ARBA" id="ARBA00022723"/>
    </source>
</evidence>
<dbReference type="SMART" id="SM00477">
    <property type="entry name" value="NUC"/>
    <property type="match status" value="1"/>
</dbReference>
<evidence type="ECO:0000256" key="1">
    <source>
        <dbReference type="ARBA" id="ARBA00001946"/>
    </source>
</evidence>
<dbReference type="InterPro" id="IPR044925">
    <property type="entry name" value="His-Me_finger_sf"/>
</dbReference>
<feature type="domain" description="ENPP1-3/EXOG-like endonuclease/phosphodiesterase" evidence="11">
    <location>
        <begin position="79"/>
        <end position="276"/>
    </location>
</feature>
<comment type="cofactor">
    <cofactor evidence="1 10">
        <name>Mg(2+)</name>
        <dbReference type="ChEBI" id="CHEBI:18420"/>
    </cofactor>
</comment>
<dbReference type="InterPro" id="IPR040255">
    <property type="entry name" value="Non-specific_endonuclease"/>
</dbReference>
<dbReference type="InterPro" id="IPR001604">
    <property type="entry name" value="Endo_G_ENPP1-like_dom"/>
</dbReference>
<dbReference type="PANTHER" id="PTHR13966">
    <property type="entry name" value="ENDONUCLEASE RELATED"/>
    <property type="match status" value="1"/>
</dbReference>
<proteinExistence type="inferred from homology"/>
<evidence type="ECO:0000256" key="9">
    <source>
        <dbReference type="PIRSR" id="PIRSR640255-2"/>
    </source>
</evidence>
<evidence type="ECO:0000259" key="11">
    <source>
        <dbReference type="SMART" id="SM00477"/>
    </source>
</evidence>
<evidence type="ECO:0000256" key="5">
    <source>
        <dbReference type="ARBA" id="ARBA00022759"/>
    </source>
</evidence>
<feature type="binding site" evidence="9">
    <location>
        <position position="174"/>
    </location>
    <ligand>
        <name>Mg(2+)</name>
        <dbReference type="ChEBI" id="CHEBI:18420"/>
        <note>catalytic</note>
    </ligand>
</feature>
<feature type="domain" description="DNA/RNA non-specific endonuclease/pyrophosphatase/phosphodiesterase" evidence="12">
    <location>
        <begin position="78"/>
        <end position="276"/>
    </location>
</feature>
<sequence>MKARKHSSHRRRTGRRSLPRAARNWILFWLALAVVAIACSHRIRPVEPPLPVSGVPVVACGGLELPALAGNDTVIYNAEGRYTFLYAPSCKVSRWVAYKLTRSDVSGEASRSDAFREDALLERYGWPSATHADYKGSGYDRGHLLPSADRTSSAAANRATFLYSNMAPQLPKLNRGAWKLLEEHLRKQTADYDTLYIVVGALLDEELPTIGSGVAVPALFFKAVVLREADAFTGEAYVMPNDAERLVGHGYVDFEVTMDSVERLTGLDLFPAIEGF</sequence>
<keyword evidence="6 10" id="KW-0378">Hydrolase</keyword>
<dbReference type="Gene3D" id="3.40.570.10">
    <property type="entry name" value="Extracellular Endonuclease, subunit A"/>
    <property type="match status" value="1"/>
</dbReference>
<dbReference type="Proteomes" id="UP000823926">
    <property type="component" value="Unassembled WGS sequence"/>
</dbReference>
<comment type="caution">
    <text evidence="13">The sequence shown here is derived from an EMBL/GenBank/DDBJ whole genome shotgun (WGS) entry which is preliminary data.</text>
</comment>
<dbReference type="AlphaFoldDB" id="A0A9D1QEM2"/>
<gene>
    <name evidence="13" type="ORF">H9888_06895</name>
</gene>
<evidence type="ECO:0000313" key="13">
    <source>
        <dbReference type="EMBL" id="HIW11204.1"/>
    </source>
</evidence>
<evidence type="ECO:0000259" key="12">
    <source>
        <dbReference type="SMART" id="SM00892"/>
    </source>
</evidence>
<organism evidence="13 14">
    <name type="scientific">Candidatus Rikenella faecigallinarum</name>
    <dbReference type="NCBI Taxonomy" id="2838745"/>
    <lineage>
        <taxon>Bacteria</taxon>
        <taxon>Pseudomonadati</taxon>
        <taxon>Bacteroidota</taxon>
        <taxon>Bacteroidia</taxon>
        <taxon>Bacteroidales</taxon>
        <taxon>Rikenellaceae</taxon>
        <taxon>Rikenella</taxon>
    </lineage>
</organism>
<evidence type="ECO:0000256" key="10">
    <source>
        <dbReference type="RuleBase" id="RU366055"/>
    </source>
</evidence>
<reference evidence="13" key="2">
    <citation type="submission" date="2021-04" db="EMBL/GenBank/DDBJ databases">
        <authorList>
            <person name="Gilroy R."/>
        </authorList>
    </citation>
    <scope>NUCLEOTIDE SEQUENCE</scope>
    <source>
        <strain evidence="13">ChiBcec15-1070</strain>
    </source>
</reference>
<dbReference type="PANTHER" id="PTHR13966:SF5">
    <property type="entry name" value="ENDONUCLEASE G, MITOCHONDRIAL"/>
    <property type="match status" value="1"/>
</dbReference>
<evidence type="ECO:0000256" key="3">
    <source>
        <dbReference type="ARBA" id="ARBA00022722"/>
    </source>
</evidence>
<evidence type="ECO:0000256" key="2">
    <source>
        <dbReference type="ARBA" id="ARBA00010052"/>
    </source>
</evidence>
<dbReference type="PROSITE" id="PS01070">
    <property type="entry name" value="NUCLEASE_NON_SPEC"/>
    <property type="match status" value="1"/>
</dbReference>
<dbReference type="Pfam" id="PF01223">
    <property type="entry name" value="Endonuclease_NS"/>
    <property type="match status" value="1"/>
</dbReference>
<comment type="similarity">
    <text evidence="2 10">Belongs to the DNA/RNA non-specific endonuclease family.</text>
</comment>
<name>A0A9D1QEM2_9BACT</name>
<dbReference type="EC" id="3.1.30.-" evidence="10"/>
<keyword evidence="4 9" id="KW-0479">Metal-binding</keyword>
<dbReference type="InterPro" id="IPR044929">
    <property type="entry name" value="DNA/RNA_non-sp_Endonuclease_sf"/>
</dbReference>
<evidence type="ECO:0000256" key="6">
    <source>
        <dbReference type="ARBA" id="ARBA00022801"/>
    </source>
</evidence>
<dbReference type="GO" id="GO:0016787">
    <property type="term" value="F:hydrolase activity"/>
    <property type="evidence" value="ECO:0007669"/>
    <property type="project" value="UniProtKB-KW"/>
</dbReference>
<reference evidence="13" key="1">
    <citation type="journal article" date="2021" name="PeerJ">
        <title>Extensive microbial diversity within the chicken gut microbiome revealed by metagenomics and culture.</title>
        <authorList>
            <person name="Gilroy R."/>
            <person name="Ravi A."/>
            <person name="Getino M."/>
            <person name="Pursley I."/>
            <person name="Horton D.L."/>
            <person name="Alikhan N.F."/>
            <person name="Baker D."/>
            <person name="Gharbi K."/>
            <person name="Hall N."/>
            <person name="Watson M."/>
            <person name="Adriaenssens E.M."/>
            <person name="Foster-Nyarko E."/>
            <person name="Jarju S."/>
            <person name="Secka A."/>
            <person name="Antonio M."/>
            <person name="Oren A."/>
            <person name="Chaudhuri R.R."/>
            <person name="La Ragione R."/>
            <person name="Hildebrand F."/>
            <person name="Pallen M.J."/>
        </authorList>
    </citation>
    <scope>NUCLEOTIDE SEQUENCE</scope>
    <source>
        <strain evidence="13">ChiBcec15-1070</strain>
    </source>
</reference>
<evidence type="ECO:0000256" key="8">
    <source>
        <dbReference type="PIRSR" id="PIRSR640255-1"/>
    </source>
</evidence>
<dbReference type="CDD" id="cd00091">
    <property type="entry name" value="NUC"/>
    <property type="match status" value="1"/>
</dbReference>
<evidence type="ECO:0000256" key="7">
    <source>
        <dbReference type="ARBA" id="ARBA00022842"/>
    </source>
</evidence>
<dbReference type="GO" id="GO:0003676">
    <property type="term" value="F:nucleic acid binding"/>
    <property type="evidence" value="ECO:0007669"/>
    <property type="project" value="InterPro"/>
</dbReference>
<dbReference type="SMART" id="SM00892">
    <property type="entry name" value="Endonuclease_NS"/>
    <property type="match status" value="1"/>
</dbReference>
<dbReference type="GO" id="GO:0046872">
    <property type="term" value="F:metal ion binding"/>
    <property type="evidence" value="ECO:0007669"/>
    <property type="project" value="UniProtKB-KW"/>
</dbReference>
<accession>A0A9D1QEM2</accession>
<keyword evidence="5 10" id="KW-0255">Endonuclease</keyword>
<feature type="active site" description="Proton acceptor" evidence="8">
    <location>
        <position position="143"/>
    </location>
</feature>
<keyword evidence="7" id="KW-0460">Magnesium</keyword>